<comment type="caution">
    <text evidence="2">The sequence shown here is derived from an EMBL/GenBank/DDBJ whole genome shotgun (WGS) entry which is preliminary data.</text>
</comment>
<dbReference type="AlphaFoldDB" id="A0A4R0RKP6"/>
<reference evidence="2 3" key="1">
    <citation type="submission" date="2018-11" db="EMBL/GenBank/DDBJ databases">
        <title>Genome assembly of Steccherinum ochraceum LE-BIN_3174, the white-rot fungus of the Steccherinaceae family (The Residual Polyporoid clade, Polyporales, Basidiomycota).</title>
        <authorList>
            <person name="Fedorova T.V."/>
            <person name="Glazunova O.A."/>
            <person name="Landesman E.O."/>
            <person name="Moiseenko K.V."/>
            <person name="Psurtseva N.V."/>
            <person name="Savinova O.S."/>
            <person name="Shakhova N.V."/>
            <person name="Tyazhelova T.V."/>
            <person name="Vasina D.V."/>
        </authorList>
    </citation>
    <scope>NUCLEOTIDE SEQUENCE [LARGE SCALE GENOMIC DNA]</scope>
    <source>
        <strain evidence="2 3">LE-BIN_3174</strain>
    </source>
</reference>
<dbReference type="Proteomes" id="UP000292702">
    <property type="component" value="Unassembled WGS sequence"/>
</dbReference>
<proteinExistence type="predicted"/>
<feature type="region of interest" description="Disordered" evidence="1">
    <location>
        <begin position="191"/>
        <end position="258"/>
    </location>
</feature>
<keyword evidence="3" id="KW-1185">Reference proteome</keyword>
<feature type="compositionally biased region" description="Acidic residues" evidence="1">
    <location>
        <begin position="191"/>
        <end position="203"/>
    </location>
</feature>
<evidence type="ECO:0000313" key="2">
    <source>
        <dbReference type="EMBL" id="TCD69280.1"/>
    </source>
</evidence>
<accession>A0A4R0RKP6</accession>
<protein>
    <submittedName>
        <fullName evidence="2">Uncharacterized protein</fullName>
    </submittedName>
</protein>
<feature type="compositionally biased region" description="Acidic residues" evidence="1">
    <location>
        <begin position="233"/>
        <end position="248"/>
    </location>
</feature>
<evidence type="ECO:0000313" key="3">
    <source>
        <dbReference type="Proteomes" id="UP000292702"/>
    </source>
</evidence>
<feature type="region of interest" description="Disordered" evidence="1">
    <location>
        <begin position="1"/>
        <end position="39"/>
    </location>
</feature>
<name>A0A4R0RKP6_9APHY</name>
<dbReference type="EMBL" id="RWJN01000045">
    <property type="protein sequence ID" value="TCD69280.1"/>
    <property type="molecule type" value="Genomic_DNA"/>
</dbReference>
<organism evidence="2 3">
    <name type="scientific">Steccherinum ochraceum</name>
    <dbReference type="NCBI Taxonomy" id="92696"/>
    <lineage>
        <taxon>Eukaryota</taxon>
        <taxon>Fungi</taxon>
        <taxon>Dikarya</taxon>
        <taxon>Basidiomycota</taxon>
        <taxon>Agaricomycotina</taxon>
        <taxon>Agaricomycetes</taxon>
        <taxon>Polyporales</taxon>
        <taxon>Steccherinaceae</taxon>
        <taxon>Steccherinum</taxon>
    </lineage>
</organism>
<sequence length="280" mass="30672">MKLPARFRFSTPKKSSPLRDNVNVAAPPSKSVHNATSTPPSIRLGARVKKFIKKIKAKKASATRDIVEETKQPHVDVKWPYRPYERQVAKFLKKKSEKAFDDCKWEPVDGDVAMVDVVEAGTVFINLSDTMDLDAAQEPQDVNMDAPDVDPSADIDTMDDDELAPTAPPGLQAPPHMCHRDILPIIDADIDPEPIEDDEDDDMVPGYAHSDTTLVSDMAGRPRRMPLPAEPAPVDEDDEDDDDDDDAPEGNAEPVTAAQVDNILDGAMLLIQQTISGNNG</sequence>
<gene>
    <name evidence="2" type="ORF">EIP91_008215</name>
</gene>
<evidence type="ECO:0000256" key="1">
    <source>
        <dbReference type="SAM" id="MobiDB-lite"/>
    </source>
</evidence>